<evidence type="ECO:0000313" key="2">
    <source>
        <dbReference type="Proteomes" id="UP000831787"/>
    </source>
</evidence>
<dbReference type="InterPro" id="IPR022551">
    <property type="entry name" value="BrxC"/>
</dbReference>
<sequence length="107" mass="12386">MTVTLLKTEEQLENHLQQHSAFFVLKHSLTCPISAEAKREFERFSSSSDFPCYILPIQESRALSNEMADRFQVKHESPQALLIKKGQVIWHDSHYSITEKNLKNAAR</sequence>
<evidence type="ECO:0000313" key="1">
    <source>
        <dbReference type="EMBL" id="UOQ46125.1"/>
    </source>
</evidence>
<dbReference type="EMBL" id="CP095073">
    <property type="protein sequence ID" value="UOQ46125.1"/>
    <property type="molecule type" value="Genomic_DNA"/>
</dbReference>
<keyword evidence="2" id="KW-1185">Reference proteome</keyword>
<dbReference type="Pfam" id="PF11009">
    <property type="entry name" value="BrxC"/>
    <property type="match status" value="1"/>
</dbReference>
<dbReference type="RefSeq" id="WP_244713161.1">
    <property type="nucleotide sequence ID" value="NZ_CP095073.1"/>
</dbReference>
<gene>
    <name evidence="1" type="primary">ytxJ</name>
    <name evidence="1" type="ORF">MUN89_09520</name>
</gene>
<dbReference type="InterPro" id="IPR036249">
    <property type="entry name" value="Thioredoxin-like_sf"/>
</dbReference>
<proteinExistence type="predicted"/>
<name>A0ABY4EP14_9BACI</name>
<accession>A0ABY4EP14</accession>
<dbReference type="Gene3D" id="3.40.30.10">
    <property type="entry name" value="Glutaredoxin"/>
    <property type="match status" value="1"/>
</dbReference>
<organism evidence="1 2">
    <name type="scientific">Halobacillus salinarum</name>
    <dbReference type="NCBI Taxonomy" id="2932257"/>
    <lineage>
        <taxon>Bacteria</taxon>
        <taxon>Bacillati</taxon>
        <taxon>Bacillota</taxon>
        <taxon>Bacilli</taxon>
        <taxon>Bacillales</taxon>
        <taxon>Bacillaceae</taxon>
        <taxon>Halobacillus</taxon>
    </lineage>
</organism>
<dbReference type="Proteomes" id="UP000831787">
    <property type="component" value="Chromosome"/>
</dbReference>
<reference evidence="1 2" key="1">
    <citation type="submission" date="2022-04" db="EMBL/GenBank/DDBJ databases">
        <title>Halobacillus sp. isolated from saltern.</title>
        <authorList>
            <person name="Won M."/>
            <person name="Lee C.-M."/>
            <person name="Woen H.-Y."/>
            <person name="Kwon S.-W."/>
        </authorList>
    </citation>
    <scope>NUCLEOTIDE SEQUENCE [LARGE SCALE GENOMIC DNA]</scope>
    <source>
        <strain evidence="1 2">SSBR10-3</strain>
    </source>
</reference>
<dbReference type="NCBIfam" id="TIGR04019">
    <property type="entry name" value="B_thiol_YtxJ"/>
    <property type="match status" value="1"/>
</dbReference>
<protein>
    <submittedName>
        <fullName evidence="1">Bacillithiol system redox-active protein YtxJ</fullName>
    </submittedName>
</protein>
<dbReference type="SUPFAM" id="SSF52833">
    <property type="entry name" value="Thioredoxin-like"/>
    <property type="match status" value="1"/>
</dbReference>